<organism evidence="2 3">
    <name type="scientific">Novipirellula galeiformis</name>
    <dbReference type="NCBI Taxonomy" id="2528004"/>
    <lineage>
        <taxon>Bacteria</taxon>
        <taxon>Pseudomonadati</taxon>
        <taxon>Planctomycetota</taxon>
        <taxon>Planctomycetia</taxon>
        <taxon>Pirellulales</taxon>
        <taxon>Pirellulaceae</taxon>
        <taxon>Novipirellula</taxon>
    </lineage>
</organism>
<accession>A0A5C6CN32</accession>
<dbReference type="Proteomes" id="UP000316304">
    <property type="component" value="Unassembled WGS sequence"/>
</dbReference>
<reference evidence="2 3" key="1">
    <citation type="submission" date="2019-02" db="EMBL/GenBank/DDBJ databases">
        <title>Deep-cultivation of Planctomycetes and their phenomic and genomic characterization uncovers novel biology.</title>
        <authorList>
            <person name="Wiegand S."/>
            <person name="Jogler M."/>
            <person name="Boedeker C."/>
            <person name="Pinto D."/>
            <person name="Vollmers J."/>
            <person name="Rivas-Marin E."/>
            <person name="Kohn T."/>
            <person name="Peeters S.H."/>
            <person name="Heuer A."/>
            <person name="Rast P."/>
            <person name="Oberbeckmann S."/>
            <person name="Bunk B."/>
            <person name="Jeske O."/>
            <person name="Meyerdierks A."/>
            <person name="Storesund J.E."/>
            <person name="Kallscheuer N."/>
            <person name="Luecker S."/>
            <person name="Lage O.M."/>
            <person name="Pohl T."/>
            <person name="Merkel B.J."/>
            <person name="Hornburger P."/>
            <person name="Mueller R.-W."/>
            <person name="Bruemmer F."/>
            <person name="Labrenz M."/>
            <person name="Spormann A.M."/>
            <person name="Op Den Camp H."/>
            <person name="Overmann J."/>
            <person name="Amann R."/>
            <person name="Jetten M.S.M."/>
            <person name="Mascher T."/>
            <person name="Medema M.H."/>
            <person name="Devos D.P."/>
            <person name="Kaster A.-K."/>
            <person name="Ovreas L."/>
            <person name="Rohde M."/>
            <person name="Galperin M.Y."/>
            <person name="Jogler C."/>
        </authorList>
    </citation>
    <scope>NUCLEOTIDE SEQUENCE [LARGE SCALE GENOMIC DNA]</scope>
    <source>
        <strain evidence="2 3">Pla52o</strain>
    </source>
</reference>
<dbReference type="Pfam" id="PF22785">
    <property type="entry name" value="Tc-R-P"/>
    <property type="match status" value="1"/>
</dbReference>
<evidence type="ECO:0000313" key="2">
    <source>
        <dbReference type="EMBL" id="TWU24987.1"/>
    </source>
</evidence>
<dbReference type="SMART" id="SM00195">
    <property type="entry name" value="DSPc"/>
    <property type="match status" value="1"/>
</dbReference>
<dbReference type="EMBL" id="SJPT01000002">
    <property type="protein sequence ID" value="TWU24987.1"/>
    <property type="molecule type" value="Genomic_DNA"/>
</dbReference>
<dbReference type="OrthoDB" id="270335at2"/>
<feature type="domain" description="Tyrosine-protein phosphatase" evidence="1">
    <location>
        <begin position="62"/>
        <end position="201"/>
    </location>
</feature>
<evidence type="ECO:0000259" key="1">
    <source>
        <dbReference type="SMART" id="SM00195"/>
    </source>
</evidence>
<comment type="caution">
    <text evidence="2">The sequence shown here is derived from an EMBL/GenBank/DDBJ whole genome shotgun (WGS) entry which is preliminary data.</text>
</comment>
<keyword evidence="3" id="KW-1185">Reference proteome</keyword>
<evidence type="ECO:0000313" key="3">
    <source>
        <dbReference type="Proteomes" id="UP000316304"/>
    </source>
</evidence>
<proteinExistence type="predicted"/>
<gene>
    <name evidence="2" type="ORF">Pla52o_12840</name>
</gene>
<dbReference type="SUPFAM" id="SSF52799">
    <property type="entry name" value="(Phosphotyrosine protein) phosphatases II"/>
    <property type="match status" value="1"/>
</dbReference>
<dbReference type="Gene3D" id="3.90.190.10">
    <property type="entry name" value="Protein tyrosine phosphatase superfamily"/>
    <property type="match status" value="1"/>
</dbReference>
<dbReference type="InterPro" id="IPR020422">
    <property type="entry name" value="TYR_PHOSPHATASE_DUAL_dom"/>
</dbReference>
<dbReference type="InterPro" id="IPR029021">
    <property type="entry name" value="Prot-tyrosine_phosphatase-like"/>
</dbReference>
<dbReference type="RefSeq" id="WP_146593703.1">
    <property type="nucleotide sequence ID" value="NZ_SJPT01000002.1"/>
</dbReference>
<name>A0A5C6CN32_9BACT</name>
<protein>
    <submittedName>
        <fullName evidence="2">Dual specificity phosphatase, catalytic domain</fullName>
    </submittedName>
</protein>
<dbReference type="AlphaFoldDB" id="A0A5C6CN32"/>
<sequence length="205" mass="22398">MSKLKIMTVRFGCLAAIVTFTLSVLGLSPCTRLLAQEGASTSTSKTSPAPVKLEAYELGNTERVHRFGNIVLAGQPDQAMFAKLKQHGITTVLSLRETIELDWDEKQVAEAAGLRFVQLPIQGPDDLTPKMLEESLALMRAAKEDNGVLVHCAVAGRVGPVWMAYRVMEDNLSVEEARNEAKQVGMRASVLEAKVIEYLKAEGKE</sequence>